<reference evidence="2" key="1">
    <citation type="submission" date="2021-12" db="EMBL/GenBank/DDBJ databases">
        <authorList>
            <person name="King R."/>
        </authorList>
    </citation>
    <scope>NUCLEOTIDE SEQUENCE</scope>
</reference>
<evidence type="ECO:0000313" key="2">
    <source>
        <dbReference type="EMBL" id="CAH0562752.1"/>
    </source>
</evidence>
<dbReference type="Proteomes" id="UP001154078">
    <property type="component" value="Chromosome 8"/>
</dbReference>
<accession>A0A9P0FNG9</accession>
<evidence type="ECO:0000256" key="1">
    <source>
        <dbReference type="SAM" id="MobiDB-lite"/>
    </source>
</evidence>
<name>A0A9P0FNG9_BRAAE</name>
<sequence length="97" mass="10748">MNFMLCYVMEKSVQYFQDASISSSTDKSQNNISPEILPIPTIQINSEQLANLQNARAINIEDEEELLSEPEPFGSGGSESVYLPSGESRSSLIVPEY</sequence>
<evidence type="ECO:0000313" key="3">
    <source>
        <dbReference type="Proteomes" id="UP001154078"/>
    </source>
</evidence>
<dbReference type="AlphaFoldDB" id="A0A9P0FNG9"/>
<proteinExistence type="predicted"/>
<keyword evidence="3" id="KW-1185">Reference proteome</keyword>
<feature type="region of interest" description="Disordered" evidence="1">
    <location>
        <begin position="63"/>
        <end position="97"/>
    </location>
</feature>
<dbReference type="EMBL" id="OV121139">
    <property type="protein sequence ID" value="CAH0562752.1"/>
    <property type="molecule type" value="Genomic_DNA"/>
</dbReference>
<protein>
    <submittedName>
        <fullName evidence="2">Uncharacterized protein</fullName>
    </submittedName>
</protein>
<gene>
    <name evidence="2" type="ORF">MELIAE_LOCUS11775</name>
</gene>
<organism evidence="2 3">
    <name type="scientific">Brassicogethes aeneus</name>
    <name type="common">Rape pollen beetle</name>
    <name type="synonym">Meligethes aeneus</name>
    <dbReference type="NCBI Taxonomy" id="1431903"/>
    <lineage>
        <taxon>Eukaryota</taxon>
        <taxon>Metazoa</taxon>
        <taxon>Ecdysozoa</taxon>
        <taxon>Arthropoda</taxon>
        <taxon>Hexapoda</taxon>
        <taxon>Insecta</taxon>
        <taxon>Pterygota</taxon>
        <taxon>Neoptera</taxon>
        <taxon>Endopterygota</taxon>
        <taxon>Coleoptera</taxon>
        <taxon>Polyphaga</taxon>
        <taxon>Cucujiformia</taxon>
        <taxon>Nitidulidae</taxon>
        <taxon>Meligethinae</taxon>
        <taxon>Brassicogethes</taxon>
    </lineage>
</organism>